<reference evidence="1 2" key="1">
    <citation type="submission" date="2018-08" db="EMBL/GenBank/DDBJ databases">
        <title>Bacillus chawlae sp. nov., Bacillus glennii sp. nov., and Bacillus saganii sp. nov. Isolated from the Vehicle Assembly Building at Kennedy Space Center where the Viking Spacecraft were Assembled.</title>
        <authorList>
            <person name="Seuylemezian A."/>
            <person name="Vaishampayan P."/>
        </authorList>
    </citation>
    <scope>NUCLEOTIDE SEQUENCE [LARGE SCALE GENOMIC DNA]</scope>
    <source>
        <strain evidence="1 2">V44-8</strain>
    </source>
</reference>
<protein>
    <submittedName>
        <fullName evidence="1">Uncharacterized protein</fullName>
    </submittedName>
</protein>
<dbReference type="OrthoDB" id="2869774at2"/>
<proteinExistence type="predicted"/>
<evidence type="ECO:0000313" key="1">
    <source>
        <dbReference type="EMBL" id="RFU61035.1"/>
    </source>
</evidence>
<dbReference type="EMBL" id="QVTD01000018">
    <property type="protein sequence ID" value="RFU61035.1"/>
    <property type="molecule type" value="Genomic_DNA"/>
</dbReference>
<name>A0A372L7U5_9BACI</name>
<keyword evidence="2" id="KW-1185">Reference proteome</keyword>
<gene>
    <name evidence="1" type="ORF">D0466_19625</name>
</gene>
<dbReference type="Proteomes" id="UP000262939">
    <property type="component" value="Unassembled WGS sequence"/>
</dbReference>
<dbReference type="AlphaFoldDB" id="A0A372L7U5"/>
<dbReference type="RefSeq" id="WP_117324216.1">
    <property type="nucleotide sequence ID" value="NZ_QVTD01000018.1"/>
</dbReference>
<comment type="caution">
    <text evidence="1">The sequence shown here is derived from an EMBL/GenBank/DDBJ whole genome shotgun (WGS) entry which is preliminary data.</text>
</comment>
<sequence>MYEKMIKSLDASILPDAETLISQLRQKLPGVYTEKEVESYSHALDLVLKIGIKLDYTPMMLYLPARPQLAETLVSQFQQLNKVLATRNQNKEWFHDFFGLFVAMPAHMGLSWSEIEEKVLERNK</sequence>
<accession>A0A372L7U5</accession>
<evidence type="ECO:0000313" key="2">
    <source>
        <dbReference type="Proteomes" id="UP000262939"/>
    </source>
</evidence>
<organism evidence="1 2">
    <name type="scientific">Peribacillus glennii</name>
    <dbReference type="NCBI Taxonomy" id="2303991"/>
    <lineage>
        <taxon>Bacteria</taxon>
        <taxon>Bacillati</taxon>
        <taxon>Bacillota</taxon>
        <taxon>Bacilli</taxon>
        <taxon>Bacillales</taxon>
        <taxon>Bacillaceae</taxon>
        <taxon>Peribacillus</taxon>
    </lineage>
</organism>